<dbReference type="ExpressionAtlas" id="B4F9C2">
    <property type="expression patterns" value="baseline"/>
</dbReference>
<dbReference type="GO" id="GO:0007143">
    <property type="term" value="P:female meiotic nuclear division"/>
    <property type="evidence" value="ECO:0007669"/>
    <property type="project" value="InterPro"/>
</dbReference>
<dbReference type="GeneID" id="100217286"/>
<dbReference type="AlphaFoldDB" id="B4F9C2"/>
<dbReference type="EnsemblPlants" id="Zm00001eb037710_T002">
    <property type="protein sequence ID" value="Zm00001eb037710_P002"/>
    <property type="gene ID" value="Zm00001eb037710"/>
</dbReference>
<dbReference type="Proteomes" id="UP000007305">
    <property type="component" value="Chromosome 1"/>
</dbReference>
<dbReference type="GO" id="GO:0007140">
    <property type="term" value="P:male meiotic nuclear division"/>
    <property type="evidence" value="ECO:0007669"/>
    <property type="project" value="InterPro"/>
</dbReference>
<reference evidence="4" key="2">
    <citation type="submission" date="2015-12" db="EMBL/GenBank/DDBJ databases">
        <title>Update maize B73 reference genome by single molecule sequencing technologies.</title>
        <authorList>
            <consortium name="Maize Genome Sequencing Project"/>
            <person name="Ware D."/>
        </authorList>
    </citation>
    <scope>NUCLEOTIDE SEQUENCE [LARGE SCALE GENOMIC DNA]</scope>
    <source>
        <strain evidence="4">cv. B73</strain>
    </source>
</reference>
<proteinExistence type="evidence at transcript level"/>
<sequence>METAGQTTLQESAVHARRQAACWWPLDTTACSSLDLDDASTFSSSSLLLGWEWDPQLCCFGSPHARDSELFGPTCMESPVSEASAAAATGELDDELLLMSLWGECHLFSSCSALKEKTATSSQRTPKSLQSDDDHHSDLPTSPAKTTPATAQAAEPSHCDVDLRASYTGGAQQQQQQQHRTTRAANSSSKRSATEPEGTAAVRTSFCHSTKTAATVSQFSHCSPVHALVPLHAEKGAEGGKRSRKAPGSTAVAAYPFAVVKPGGADGGVTLADINRWILTPPARPVRHPVGEFACAPRVSAANRPGPSGRTVAGFTRLRTAGRGTITIVRTRG</sequence>
<evidence type="ECO:0000313" key="4">
    <source>
        <dbReference type="Proteomes" id="UP000007305"/>
    </source>
</evidence>
<gene>
    <name evidence="3" type="primary">LOC100217286</name>
</gene>
<protein>
    <recommendedName>
        <fullName evidence="5">Protein XRI1</fullName>
    </recommendedName>
</protein>
<dbReference type="PANTHER" id="PTHR33385">
    <property type="entry name" value="PROTEIN XRI1"/>
    <property type="match status" value="1"/>
</dbReference>
<dbReference type="OrthoDB" id="691244at2759"/>
<dbReference type="EMBL" id="BT033710">
    <property type="protein sequence ID" value="ACF78715.1"/>
    <property type="molecule type" value="mRNA"/>
</dbReference>
<dbReference type="RefSeq" id="XP_008666037.1">
    <property type="nucleotide sequence ID" value="XM_008667815.3"/>
</dbReference>
<reference evidence="3" key="4">
    <citation type="submission" date="2021-05" db="UniProtKB">
        <authorList>
            <consortium name="EnsemblPlants"/>
        </authorList>
    </citation>
    <scope>IDENTIFICATION</scope>
    <source>
        <strain evidence="3">cv. B73</strain>
    </source>
</reference>
<name>B4F9C2_MAIZE</name>
<dbReference type="PANTHER" id="PTHR33385:SF17">
    <property type="entry name" value="OS08G0466800 PROTEIN"/>
    <property type="match status" value="1"/>
</dbReference>
<evidence type="ECO:0000313" key="3">
    <source>
        <dbReference type="EnsemblPlants" id="Zm00001eb037710_P002"/>
    </source>
</evidence>
<feature type="compositionally biased region" description="Polar residues" evidence="1">
    <location>
        <begin position="119"/>
        <end position="129"/>
    </location>
</feature>
<feature type="region of interest" description="Disordered" evidence="1">
    <location>
        <begin position="119"/>
        <end position="202"/>
    </location>
</feature>
<reference evidence="2" key="1">
    <citation type="journal article" date="2009" name="PLoS Genet.">
        <title>Sequencing, mapping, and analysis of 27,455 maize full-length cDNAs.</title>
        <authorList>
            <person name="Soderlund C."/>
            <person name="Descour A."/>
            <person name="Kudrna D."/>
            <person name="Bomhoff M."/>
            <person name="Boyd L."/>
            <person name="Currie J."/>
            <person name="Angelova A."/>
            <person name="Collura K."/>
            <person name="Wissotski M."/>
            <person name="Ashley E."/>
            <person name="Morrow D."/>
            <person name="Fernandes J."/>
            <person name="Walbot V."/>
            <person name="Yu Y."/>
        </authorList>
    </citation>
    <scope>NUCLEOTIDE SEQUENCE</scope>
    <source>
        <strain evidence="2">B73</strain>
    </source>
</reference>
<feature type="compositionally biased region" description="Low complexity" evidence="1">
    <location>
        <begin position="140"/>
        <end position="156"/>
    </location>
</feature>
<evidence type="ECO:0000256" key="1">
    <source>
        <dbReference type="SAM" id="MobiDB-lite"/>
    </source>
</evidence>
<reference evidence="3" key="3">
    <citation type="submission" date="2019-07" db="EMBL/GenBank/DDBJ databases">
        <authorList>
            <person name="Seetharam A."/>
            <person name="Woodhouse M."/>
            <person name="Cannon E."/>
        </authorList>
    </citation>
    <scope>NUCLEOTIDE SEQUENCE [LARGE SCALE GENOMIC DNA]</scope>
    <source>
        <strain evidence="3">cv. B73</strain>
    </source>
</reference>
<dbReference type="InterPro" id="IPR039933">
    <property type="entry name" value="XRI1"/>
</dbReference>
<accession>B4F9C2</accession>
<organism evidence="2">
    <name type="scientific">Zea mays</name>
    <name type="common">Maize</name>
    <dbReference type="NCBI Taxonomy" id="4577"/>
    <lineage>
        <taxon>Eukaryota</taxon>
        <taxon>Viridiplantae</taxon>
        <taxon>Streptophyta</taxon>
        <taxon>Embryophyta</taxon>
        <taxon>Tracheophyta</taxon>
        <taxon>Spermatophyta</taxon>
        <taxon>Magnoliopsida</taxon>
        <taxon>Liliopsida</taxon>
        <taxon>Poales</taxon>
        <taxon>Poaceae</taxon>
        <taxon>PACMAD clade</taxon>
        <taxon>Panicoideae</taxon>
        <taxon>Andropogonodae</taxon>
        <taxon>Andropogoneae</taxon>
        <taxon>Tripsacinae</taxon>
        <taxon>Zea</taxon>
    </lineage>
</organism>
<keyword evidence="4" id="KW-1185">Reference proteome</keyword>
<evidence type="ECO:0000313" key="2">
    <source>
        <dbReference type="EMBL" id="ACF78715.1"/>
    </source>
</evidence>
<dbReference type="Gramene" id="Zm00001eb037710_T002">
    <property type="protein sequence ID" value="Zm00001eb037710_P002"/>
    <property type="gene ID" value="Zm00001eb037710"/>
</dbReference>
<dbReference type="FunCoup" id="B4F9C2">
    <property type="interactions" value="1"/>
</dbReference>
<evidence type="ECO:0008006" key="5">
    <source>
        <dbReference type="Google" id="ProtNLM"/>
    </source>
</evidence>